<dbReference type="InterPro" id="IPR015422">
    <property type="entry name" value="PyrdxlP-dep_Trfase_small"/>
</dbReference>
<dbReference type="EMBL" id="JALXSQ010000012">
    <property type="protein sequence ID" value="MCT2042581.1"/>
    <property type="molecule type" value="Genomic_DNA"/>
</dbReference>
<dbReference type="PANTHER" id="PTHR43807">
    <property type="entry name" value="FI04487P"/>
    <property type="match status" value="1"/>
</dbReference>
<dbReference type="InterPro" id="IPR051326">
    <property type="entry name" value="Kynurenine-oxoglutarate_AT"/>
</dbReference>
<gene>
    <name evidence="6" type="ORF">M3D15_04430</name>
</gene>
<dbReference type="RefSeq" id="WP_260104047.1">
    <property type="nucleotide sequence ID" value="NZ_JALXSQ010000012.1"/>
</dbReference>
<proteinExistence type="predicted"/>
<reference evidence="6 7" key="1">
    <citation type="submission" date="2022-04" db="EMBL/GenBank/DDBJ databases">
        <title>Human microbiome associated bacterial genomes.</title>
        <authorList>
            <person name="Sandstrom S."/>
            <person name="Salamzade R."/>
            <person name="Kalan L.R."/>
        </authorList>
    </citation>
    <scope>NUCLEOTIDE SEQUENCE [LARGE SCALE GENOMIC DNA]</scope>
    <source>
        <strain evidence="7">p3-SID1799</strain>
    </source>
</reference>
<dbReference type="PANTHER" id="PTHR43807:SF20">
    <property type="entry name" value="FI04487P"/>
    <property type="match status" value="1"/>
</dbReference>
<protein>
    <submittedName>
        <fullName evidence="6">Aminotransferase class I/II-fold pyridoxal phosphate-dependent enzyme</fullName>
    </submittedName>
</protein>
<evidence type="ECO:0000259" key="5">
    <source>
        <dbReference type="Pfam" id="PF00155"/>
    </source>
</evidence>
<accession>A0ABT2HW89</accession>
<dbReference type="CDD" id="cd00609">
    <property type="entry name" value="AAT_like"/>
    <property type="match status" value="1"/>
</dbReference>
<keyword evidence="7" id="KW-1185">Reference proteome</keyword>
<evidence type="ECO:0000256" key="4">
    <source>
        <dbReference type="ARBA" id="ARBA00022898"/>
    </source>
</evidence>
<dbReference type="GO" id="GO:0008483">
    <property type="term" value="F:transaminase activity"/>
    <property type="evidence" value="ECO:0007669"/>
    <property type="project" value="UniProtKB-KW"/>
</dbReference>
<dbReference type="Proteomes" id="UP001525379">
    <property type="component" value="Unassembled WGS sequence"/>
</dbReference>
<keyword evidence="4" id="KW-0663">Pyridoxal phosphate</keyword>
<organism evidence="6 7">
    <name type="scientific">Pseudoclavibacter albus</name>
    <dbReference type="NCBI Taxonomy" id="272241"/>
    <lineage>
        <taxon>Bacteria</taxon>
        <taxon>Bacillati</taxon>
        <taxon>Actinomycetota</taxon>
        <taxon>Actinomycetes</taxon>
        <taxon>Micrococcales</taxon>
        <taxon>Microbacteriaceae</taxon>
        <taxon>Pseudoclavibacter</taxon>
    </lineage>
</organism>
<keyword evidence="2 6" id="KW-0032">Aminotransferase</keyword>
<evidence type="ECO:0000313" key="7">
    <source>
        <dbReference type="Proteomes" id="UP001525379"/>
    </source>
</evidence>
<evidence type="ECO:0000256" key="1">
    <source>
        <dbReference type="ARBA" id="ARBA00001933"/>
    </source>
</evidence>
<sequence>MTKFGTAIFTEMTLLAQEHEAINLGQGAPDTEGPAVIHEAAIEAIRRGKNQYAPDRGTLVLREAIAQHQRHHYGIELDPETQIQASAGATEALCASIMSLCEPGDEVIVLEPYFDVYPAIIELAQGKLVPLRLNAPDYEVDEAKLCAAVTERTKLILVNTPHNPTGHLMTRDELEAIARVAIEYDLTVITDEVYEHLTFDGREHTPIASLPGMFERTLTISSSGKTFSTTGWKIGWFSGPEHLVEAAGLVKQYLTFSNGHPFQYGIARGLTLPDAEFHAIRDRLRQQRDLLVPSLERAGFGIMAADAGYFVSVDVAPLGYTDSYEFCRELPAKAGVAAIPMIPFYTDASGAESLVRFAFCKRPEVMIEAGKRLEKAFG</sequence>
<dbReference type="Pfam" id="PF00155">
    <property type="entry name" value="Aminotran_1_2"/>
    <property type="match status" value="1"/>
</dbReference>
<dbReference type="InterPro" id="IPR015421">
    <property type="entry name" value="PyrdxlP-dep_Trfase_major"/>
</dbReference>
<feature type="domain" description="Aminotransferase class I/classII large" evidence="5">
    <location>
        <begin position="21"/>
        <end position="365"/>
    </location>
</feature>
<name>A0ABT2HW89_9MICO</name>
<evidence type="ECO:0000256" key="2">
    <source>
        <dbReference type="ARBA" id="ARBA00022576"/>
    </source>
</evidence>
<dbReference type="SUPFAM" id="SSF53383">
    <property type="entry name" value="PLP-dependent transferases"/>
    <property type="match status" value="1"/>
</dbReference>
<comment type="caution">
    <text evidence="6">The sequence shown here is derived from an EMBL/GenBank/DDBJ whole genome shotgun (WGS) entry which is preliminary data.</text>
</comment>
<evidence type="ECO:0000313" key="6">
    <source>
        <dbReference type="EMBL" id="MCT2042581.1"/>
    </source>
</evidence>
<evidence type="ECO:0000256" key="3">
    <source>
        <dbReference type="ARBA" id="ARBA00022679"/>
    </source>
</evidence>
<dbReference type="InterPro" id="IPR004839">
    <property type="entry name" value="Aminotransferase_I/II_large"/>
</dbReference>
<dbReference type="InterPro" id="IPR015424">
    <property type="entry name" value="PyrdxlP-dep_Trfase"/>
</dbReference>
<keyword evidence="3" id="KW-0808">Transferase</keyword>
<dbReference type="Gene3D" id="3.90.1150.10">
    <property type="entry name" value="Aspartate Aminotransferase, domain 1"/>
    <property type="match status" value="1"/>
</dbReference>
<comment type="cofactor">
    <cofactor evidence="1">
        <name>pyridoxal 5'-phosphate</name>
        <dbReference type="ChEBI" id="CHEBI:597326"/>
    </cofactor>
</comment>
<dbReference type="Gene3D" id="3.40.640.10">
    <property type="entry name" value="Type I PLP-dependent aspartate aminotransferase-like (Major domain)"/>
    <property type="match status" value="1"/>
</dbReference>